<dbReference type="AlphaFoldDB" id="A0AA38Y5B1"/>
<feature type="transmembrane region" description="Helical" evidence="1">
    <location>
        <begin position="46"/>
        <end position="70"/>
    </location>
</feature>
<keyword evidence="1" id="KW-1133">Transmembrane helix</keyword>
<keyword evidence="1" id="KW-0472">Membrane</keyword>
<sequence length="275" mass="30166">MAFKEIFYFDENAYKQRVQTYADGKLYAELAKREIFKRRRIYSTGVKITICSLLLFPTCGGTGFGLFIGLRQRHIAKKKYHLVVEAMKAQGFPLPEKKKRDKLIPLAVNIMIYSLTLGIMFGLEEAGVIAANETAEYGLQGSANLVDPTLTGEAHAFVTNPGDFMQGMMHGVHTQASELNGLVNVHETMVQHALNSNLEQPISDTSYQYLSGETAGAQFAPVVERLAAVTIAGEGLEKIAKYGVNDSLKRKPVAMQKGVMVTEIPIAAPHTKLAA</sequence>
<organism evidence="2 3">
    <name type="scientific">Knufia peltigerae</name>
    <dbReference type="NCBI Taxonomy" id="1002370"/>
    <lineage>
        <taxon>Eukaryota</taxon>
        <taxon>Fungi</taxon>
        <taxon>Dikarya</taxon>
        <taxon>Ascomycota</taxon>
        <taxon>Pezizomycotina</taxon>
        <taxon>Eurotiomycetes</taxon>
        <taxon>Chaetothyriomycetidae</taxon>
        <taxon>Chaetothyriales</taxon>
        <taxon>Trichomeriaceae</taxon>
        <taxon>Knufia</taxon>
    </lineage>
</organism>
<name>A0AA38Y5B1_9EURO</name>
<evidence type="ECO:0000256" key="1">
    <source>
        <dbReference type="SAM" id="Phobius"/>
    </source>
</evidence>
<accession>A0AA38Y5B1</accession>
<protein>
    <submittedName>
        <fullName evidence="2">Uncharacterized protein</fullName>
    </submittedName>
</protein>
<keyword evidence="3" id="KW-1185">Reference proteome</keyword>
<feature type="transmembrane region" description="Helical" evidence="1">
    <location>
        <begin position="103"/>
        <end position="123"/>
    </location>
</feature>
<proteinExistence type="predicted"/>
<evidence type="ECO:0000313" key="2">
    <source>
        <dbReference type="EMBL" id="KAJ9635596.1"/>
    </source>
</evidence>
<dbReference type="EMBL" id="JAPDRN010000033">
    <property type="protein sequence ID" value="KAJ9635596.1"/>
    <property type="molecule type" value="Genomic_DNA"/>
</dbReference>
<dbReference type="Proteomes" id="UP001172681">
    <property type="component" value="Unassembled WGS sequence"/>
</dbReference>
<evidence type="ECO:0000313" key="3">
    <source>
        <dbReference type="Proteomes" id="UP001172681"/>
    </source>
</evidence>
<reference evidence="2" key="1">
    <citation type="submission" date="2022-10" db="EMBL/GenBank/DDBJ databases">
        <title>Culturing micro-colonial fungi from biological soil crusts in the Mojave desert and describing Neophaeococcomyces mojavensis, and introducing the new genera and species Taxawa tesnikishii.</title>
        <authorList>
            <person name="Kurbessoian T."/>
            <person name="Stajich J.E."/>
        </authorList>
    </citation>
    <scope>NUCLEOTIDE SEQUENCE</scope>
    <source>
        <strain evidence="2">TK_35</strain>
    </source>
</reference>
<gene>
    <name evidence="2" type="ORF">H2204_005770</name>
</gene>
<keyword evidence="1" id="KW-0812">Transmembrane</keyword>
<comment type="caution">
    <text evidence="2">The sequence shown here is derived from an EMBL/GenBank/DDBJ whole genome shotgun (WGS) entry which is preliminary data.</text>
</comment>